<dbReference type="OrthoDB" id="9784707at2"/>
<dbReference type="AlphaFoldDB" id="A0A1H6RJR9"/>
<keyword evidence="3" id="KW-1185">Reference proteome</keyword>
<dbReference type="PROSITE" id="PS51186">
    <property type="entry name" value="GNAT"/>
    <property type="match status" value="1"/>
</dbReference>
<protein>
    <submittedName>
        <fullName evidence="2">Ribosomal-protein-serine acetyltransferase</fullName>
    </submittedName>
</protein>
<dbReference type="InterPro" id="IPR051908">
    <property type="entry name" value="Ribosomal_N-acetyltransferase"/>
</dbReference>
<dbReference type="RefSeq" id="WP_091632699.1">
    <property type="nucleotide sequence ID" value="NZ_FNYW01000003.1"/>
</dbReference>
<name>A0A1H6RJR9_9LACT</name>
<dbReference type="PANTHER" id="PTHR43441:SF12">
    <property type="entry name" value="RIBOSOMAL N-ACETYLTRANSFERASE YDAF-RELATED"/>
    <property type="match status" value="1"/>
</dbReference>
<dbReference type="GO" id="GO:1990189">
    <property type="term" value="F:protein N-terminal-serine acetyltransferase activity"/>
    <property type="evidence" value="ECO:0007669"/>
    <property type="project" value="TreeGrafter"/>
</dbReference>
<dbReference type="GO" id="GO:0008999">
    <property type="term" value="F:protein-N-terminal-alanine acetyltransferase activity"/>
    <property type="evidence" value="ECO:0007669"/>
    <property type="project" value="TreeGrafter"/>
</dbReference>
<evidence type="ECO:0000259" key="1">
    <source>
        <dbReference type="PROSITE" id="PS51186"/>
    </source>
</evidence>
<dbReference type="Proteomes" id="UP000198564">
    <property type="component" value="Unassembled WGS sequence"/>
</dbReference>
<feature type="domain" description="N-acetyltransferase" evidence="1">
    <location>
        <begin position="10"/>
        <end position="176"/>
    </location>
</feature>
<accession>A0A1H6RJR9</accession>
<dbReference type="CDD" id="cd04301">
    <property type="entry name" value="NAT_SF"/>
    <property type="match status" value="1"/>
</dbReference>
<dbReference type="InterPro" id="IPR000182">
    <property type="entry name" value="GNAT_dom"/>
</dbReference>
<dbReference type="EMBL" id="FNYW01000003">
    <property type="protein sequence ID" value="SEI56061.1"/>
    <property type="molecule type" value="Genomic_DNA"/>
</dbReference>
<evidence type="ECO:0000313" key="3">
    <source>
        <dbReference type="Proteomes" id="UP000198564"/>
    </source>
</evidence>
<sequence>MFTKIIDKNISLKLKDYQDNDAFFQLIDSSRDHLSSYMVWVKSVQSVGDVEKATRQHLLEYVNKQALHCLILYKGEIAGSISLQDINWSTRSGEIGYWLGPDFTGLGIMTKAVSTLLDYAFMERDLHKVEIWAAEENIKSRNIARRLGFIQEGTRRDDEYINGKYLTMVIYGLLKEEWQKMESNTKKV</sequence>
<dbReference type="InterPro" id="IPR016181">
    <property type="entry name" value="Acyl_CoA_acyltransferase"/>
</dbReference>
<dbReference type="STRING" id="1130080.SAMN04488113_10357"/>
<dbReference type="GO" id="GO:0005737">
    <property type="term" value="C:cytoplasm"/>
    <property type="evidence" value="ECO:0007669"/>
    <property type="project" value="TreeGrafter"/>
</dbReference>
<gene>
    <name evidence="2" type="ORF">SAMN04488113_10357</name>
</gene>
<proteinExistence type="predicted"/>
<organism evidence="2 3">
    <name type="scientific">Alkalibacterium gilvum</name>
    <dbReference type="NCBI Taxonomy" id="1130080"/>
    <lineage>
        <taxon>Bacteria</taxon>
        <taxon>Bacillati</taxon>
        <taxon>Bacillota</taxon>
        <taxon>Bacilli</taxon>
        <taxon>Lactobacillales</taxon>
        <taxon>Carnobacteriaceae</taxon>
        <taxon>Alkalibacterium</taxon>
    </lineage>
</organism>
<dbReference type="Pfam" id="PF13302">
    <property type="entry name" value="Acetyltransf_3"/>
    <property type="match status" value="1"/>
</dbReference>
<keyword evidence="2" id="KW-0808">Transferase</keyword>
<evidence type="ECO:0000313" key="2">
    <source>
        <dbReference type="EMBL" id="SEI56061.1"/>
    </source>
</evidence>
<dbReference type="SUPFAM" id="SSF55729">
    <property type="entry name" value="Acyl-CoA N-acyltransferases (Nat)"/>
    <property type="match status" value="1"/>
</dbReference>
<reference evidence="3" key="1">
    <citation type="submission" date="2016-10" db="EMBL/GenBank/DDBJ databases">
        <authorList>
            <person name="Varghese N."/>
            <person name="Submissions S."/>
        </authorList>
    </citation>
    <scope>NUCLEOTIDE SEQUENCE [LARGE SCALE GENOMIC DNA]</scope>
    <source>
        <strain evidence="3">DSM 25751</strain>
    </source>
</reference>
<dbReference type="PANTHER" id="PTHR43441">
    <property type="entry name" value="RIBOSOMAL-PROTEIN-SERINE ACETYLTRANSFERASE"/>
    <property type="match status" value="1"/>
</dbReference>
<dbReference type="Gene3D" id="3.40.630.30">
    <property type="match status" value="1"/>
</dbReference>